<evidence type="ECO:0000313" key="1">
    <source>
        <dbReference type="EMBL" id="OGY64131.1"/>
    </source>
</evidence>
<dbReference type="AlphaFoldDB" id="A0A1G1ZHX6"/>
<dbReference type="EMBL" id="MHJG01000009">
    <property type="protein sequence ID" value="OGY64131.1"/>
    <property type="molecule type" value="Genomic_DNA"/>
</dbReference>
<dbReference type="Proteomes" id="UP000177960">
    <property type="component" value="Unassembled WGS sequence"/>
</dbReference>
<protein>
    <submittedName>
        <fullName evidence="1">Uncharacterized protein</fullName>
    </submittedName>
</protein>
<organism evidence="1 2">
    <name type="scientific">Candidatus Harrisonbacteria bacterium RIFCSPHIGHO2_02_FULL_42_16</name>
    <dbReference type="NCBI Taxonomy" id="1798404"/>
    <lineage>
        <taxon>Bacteria</taxon>
        <taxon>Candidatus Harrisoniibacteriota</taxon>
    </lineage>
</organism>
<reference evidence="1 2" key="1">
    <citation type="journal article" date="2016" name="Nat. Commun.">
        <title>Thousands of microbial genomes shed light on interconnected biogeochemical processes in an aquifer system.</title>
        <authorList>
            <person name="Anantharaman K."/>
            <person name="Brown C.T."/>
            <person name="Hug L.A."/>
            <person name="Sharon I."/>
            <person name="Castelle C.J."/>
            <person name="Probst A.J."/>
            <person name="Thomas B.C."/>
            <person name="Singh A."/>
            <person name="Wilkins M.J."/>
            <person name="Karaoz U."/>
            <person name="Brodie E.L."/>
            <person name="Williams K.H."/>
            <person name="Hubbard S.S."/>
            <person name="Banfield J.F."/>
        </authorList>
    </citation>
    <scope>NUCLEOTIDE SEQUENCE [LARGE SCALE GENOMIC DNA]</scope>
</reference>
<proteinExistence type="predicted"/>
<comment type="caution">
    <text evidence="1">The sequence shown here is derived from an EMBL/GenBank/DDBJ whole genome shotgun (WGS) entry which is preliminary data.</text>
</comment>
<sequence>MKEKRVRVRYATGEADVFVLRWNPKESAQSRQRKSKQVYKKLKNFKHTGWYEVLLKEEKYQYLIAYSKSYEALDKYLERDNSLGLVIGKVSQEDMGLFTVD</sequence>
<gene>
    <name evidence="1" type="ORF">A3B92_01125</name>
</gene>
<evidence type="ECO:0000313" key="2">
    <source>
        <dbReference type="Proteomes" id="UP000177960"/>
    </source>
</evidence>
<name>A0A1G1ZHX6_9BACT</name>
<accession>A0A1G1ZHX6</accession>